<accession>A0A1F7F2L3</accession>
<dbReference type="CDD" id="cd03801">
    <property type="entry name" value="GT4_PimA-like"/>
    <property type="match status" value="1"/>
</dbReference>
<gene>
    <name evidence="5" type="ORF">A2519_12685</name>
</gene>
<organism evidence="5 6">
    <name type="scientific">Candidatus Raymondbacteria bacterium RIFOXYD12_FULL_49_13</name>
    <dbReference type="NCBI Taxonomy" id="1817890"/>
    <lineage>
        <taxon>Bacteria</taxon>
        <taxon>Raymondiibacteriota</taxon>
    </lineage>
</organism>
<evidence type="ECO:0000256" key="1">
    <source>
        <dbReference type="ARBA" id="ARBA00022676"/>
    </source>
</evidence>
<evidence type="ECO:0000259" key="3">
    <source>
        <dbReference type="Pfam" id="PF00534"/>
    </source>
</evidence>
<dbReference type="EMBL" id="MFYX01000138">
    <property type="protein sequence ID" value="OGK00904.1"/>
    <property type="molecule type" value="Genomic_DNA"/>
</dbReference>
<evidence type="ECO:0000259" key="4">
    <source>
        <dbReference type="Pfam" id="PF13439"/>
    </source>
</evidence>
<dbReference type="InterPro" id="IPR028098">
    <property type="entry name" value="Glyco_trans_4-like_N"/>
</dbReference>
<dbReference type="Gene3D" id="3.40.50.2000">
    <property type="entry name" value="Glycogen Phosphorylase B"/>
    <property type="match status" value="2"/>
</dbReference>
<feature type="domain" description="Glycosyl transferase family 1" evidence="3">
    <location>
        <begin position="249"/>
        <end position="406"/>
    </location>
</feature>
<dbReference type="PANTHER" id="PTHR12526:SF510">
    <property type="entry name" value="D-INOSITOL 3-PHOSPHATE GLYCOSYLTRANSFERASE"/>
    <property type="match status" value="1"/>
</dbReference>
<comment type="caution">
    <text evidence="5">The sequence shown here is derived from an EMBL/GenBank/DDBJ whole genome shotgun (WGS) entry which is preliminary data.</text>
</comment>
<dbReference type="InterPro" id="IPR001296">
    <property type="entry name" value="Glyco_trans_1"/>
</dbReference>
<evidence type="ECO:0000313" key="6">
    <source>
        <dbReference type="Proteomes" id="UP000179243"/>
    </source>
</evidence>
<feature type="domain" description="Glycosyltransferase subfamily 4-like N-terminal" evidence="4">
    <location>
        <begin position="151"/>
        <end position="245"/>
    </location>
</feature>
<name>A0A1F7F2L3_UNCRA</name>
<dbReference type="AlphaFoldDB" id="A0A1F7F2L3"/>
<protein>
    <submittedName>
        <fullName evidence="5">4-alpha-glucanotransferase</fullName>
    </submittedName>
</protein>
<dbReference type="Pfam" id="PF13439">
    <property type="entry name" value="Glyco_transf_4"/>
    <property type="match status" value="1"/>
</dbReference>
<evidence type="ECO:0000313" key="5">
    <source>
        <dbReference type="EMBL" id="OGK00904.1"/>
    </source>
</evidence>
<dbReference type="GO" id="GO:0016757">
    <property type="term" value="F:glycosyltransferase activity"/>
    <property type="evidence" value="ECO:0007669"/>
    <property type="project" value="UniProtKB-KW"/>
</dbReference>
<sequence length="432" mass="48107">MMNVLMFGWEFPPFISGGLGVACRGIAEGLTQQGVKLSFVLPTTRGQAIEAGFRILAADEVRLSAISKKALQKLSSRLEEFEAHFSGASPYATGSYSPAGQAAMLREEQIQRVFGPGNRSSVLDFSGNYGRNLNAEVAQYSVIGEFLGLTEEFDIIHAHDWLTFPAGVRAKMASGKPLVVHVHATEYDRSGDSMNMAVYDIEKNGMDQADKIIAVSYYTKNIIVNRYGIHPDKVAVVHNAVDRERGAARGNVRKPLNEKIVLFLGRVTMQKGPDYFLETAHRVLRVLKNVRFVMAGSGDMLPRLITRMASLKIADRFHFTGFLRGIDVETMYAMSDLYVMPSVSEPFGLTAFEALLYDVPLILSRQSGVSEILKDAVLVDFWDVDKLADRIVQLLTNETLARTIVDRCKEQVRHIGWENAGYRIKQVYESLL</sequence>
<evidence type="ECO:0000256" key="2">
    <source>
        <dbReference type="ARBA" id="ARBA00022679"/>
    </source>
</evidence>
<keyword evidence="1" id="KW-0328">Glycosyltransferase</keyword>
<keyword evidence="2 5" id="KW-0808">Transferase</keyword>
<dbReference type="Proteomes" id="UP000179243">
    <property type="component" value="Unassembled WGS sequence"/>
</dbReference>
<proteinExistence type="predicted"/>
<dbReference type="Pfam" id="PF00534">
    <property type="entry name" value="Glycos_transf_1"/>
    <property type="match status" value="1"/>
</dbReference>
<reference evidence="5 6" key="1">
    <citation type="journal article" date="2016" name="Nat. Commun.">
        <title>Thousands of microbial genomes shed light on interconnected biogeochemical processes in an aquifer system.</title>
        <authorList>
            <person name="Anantharaman K."/>
            <person name="Brown C.T."/>
            <person name="Hug L.A."/>
            <person name="Sharon I."/>
            <person name="Castelle C.J."/>
            <person name="Probst A.J."/>
            <person name="Thomas B.C."/>
            <person name="Singh A."/>
            <person name="Wilkins M.J."/>
            <person name="Karaoz U."/>
            <person name="Brodie E.L."/>
            <person name="Williams K.H."/>
            <person name="Hubbard S.S."/>
            <person name="Banfield J.F."/>
        </authorList>
    </citation>
    <scope>NUCLEOTIDE SEQUENCE [LARGE SCALE GENOMIC DNA]</scope>
</reference>
<dbReference type="SUPFAM" id="SSF53756">
    <property type="entry name" value="UDP-Glycosyltransferase/glycogen phosphorylase"/>
    <property type="match status" value="1"/>
</dbReference>
<dbReference type="PANTHER" id="PTHR12526">
    <property type="entry name" value="GLYCOSYLTRANSFERASE"/>
    <property type="match status" value="1"/>
</dbReference>